<evidence type="ECO:0000256" key="4">
    <source>
        <dbReference type="RuleBase" id="RU003719"/>
    </source>
</evidence>
<dbReference type="Pfam" id="PF00389">
    <property type="entry name" value="2-Hacid_dh"/>
    <property type="match status" value="1"/>
</dbReference>
<evidence type="ECO:0000313" key="8">
    <source>
        <dbReference type="Proteomes" id="UP000198348"/>
    </source>
</evidence>
<dbReference type="SUPFAM" id="SSF52283">
    <property type="entry name" value="Formate/glycerate dehydrogenase catalytic domain-like"/>
    <property type="match status" value="1"/>
</dbReference>
<dbReference type="GO" id="GO:0005829">
    <property type="term" value="C:cytosol"/>
    <property type="evidence" value="ECO:0007669"/>
    <property type="project" value="TreeGrafter"/>
</dbReference>
<dbReference type="Gene3D" id="3.40.50.720">
    <property type="entry name" value="NAD(P)-binding Rossmann-like Domain"/>
    <property type="match status" value="2"/>
</dbReference>
<keyword evidence="8" id="KW-1185">Reference proteome</keyword>
<evidence type="ECO:0000256" key="1">
    <source>
        <dbReference type="ARBA" id="ARBA00005854"/>
    </source>
</evidence>
<dbReference type="EMBL" id="FZNW01000010">
    <property type="protein sequence ID" value="SNR56766.1"/>
    <property type="molecule type" value="Genomic_DNA"/>
</dbReference>
<evidence type="ECO:0000313" key="7">
    <source>
        <dbReference type="EMBL" id="SNR56766.1"/>
    </source>
</evidence>
<dbReference type="GO" id="GO:0030267">
    <property type="term" value="F:glyoxylate reductase (NADPH) activity"/>
    <property type="evidence" value="ECO:0007669"/>
    <property type="project" value="TreeGrafter"/>
</dbReference>
<feature type="domain" description="D-isomer specific 2-hydroxyacid dehydrogenase catalytic" evidence="5">
    <location>
        <begin position="23"/>
        <end position="337"/>
    </location>
</feature>
<dbReference type="GO" id="GO:0051287">
    <property type="term" value="F:NAD binding"/>
    <property type="evidence" value="ECO:0007669"/>
    <property type="project" value="InterPro"/>
</dbReference>
<comment type="similarity">
    <text evidence="1 4">Belongs to the D-isomer specific 2-hydroxyacid dehydrogenase family.</text>
</comment>
<gene>
    <name evidence="7" type="ORF">SAMN06265360_110100</name>
</gene>
<evidence type="ECO:0000256" key="3">
    <source>
        <dbReference type="ARBA" id="ARBA00023027"/>
    </source>
</evidence>
<feature type="domain" description="D-isomer specific 2-hydroxyacid dehydrogenase NAD-binding" evidence="6">
    <location>
        <begin position="128"/>
        <end position="306"/>
    </location>
</feature>
<dbReference type="InterPro" id="IPR050223">
    <property type="entry name" value="D-isomer_2-hydroxyacid_DH"/>
</dbReference>
<dbReference type="Proteomes" id="UP000198348">
    <property type="component" value="Unassembled WGS sequence"/>
</dbReference>
<name>A0A238XCL8_9PSEU</name>
<dbReference type="Pfam" id="PF02826">
    <property type="entry name" value="2-Hacid_dh_C"/>
    <property type="match status" value="1"/>
</dbReference>
<dbReference type="InterPro" id="IPR006140">
    <property type="entry name" value="D-isomer_DH_NAD-bd"/>
</dbReference>
<dbReference type="InterPro" id="IPR006139">
    <property type="entry name" value="D-isomer_2_OHA_DH_cat_dom"/>
</dbReference>
<dbReference type="InterPro" id="IPR036291">
    <property type="entry name" value="NAD(P)-bd_dom_sf"/>
</dbReference>
<evidence type="ECO:0000259" key="6">
    <source>
        <dbReference type="Pfam" id="PF02826"/>
    </source>
</evidence>
<accession>A0A238XCL8</accession>
<dbReference type="InterPro" id="IPR029752">
    <property type="entry name" value="D-isomer_DH_CS1"/>
</dbReference>
<reference evidence="8" key="1">
    <citation type="submission" date="2017-06" db="EMBL/GenBank/DDBJ databases">
        <authorList>
            <person name="Varghese N."/>
            <person name="Submissions S."/>
        </authorList>
    </citation>
    <scope>NUCLEOTIDE SEQUENCE [LARGE SCALE GENOMIC DNA]</scope>
    <source>
        <strain evidence="8">DSM 45207</strain>
    </source>
</reference>
<dbReference type="CDD" id="cd05301">
    <property type="entry name" value="GDH"/>
    <property type="match status" value="1"/>
</dbReference>
<organism evidence="7 8">
    <name type="scientific">Haloechinothrix alba</name>
    <dbReference type="NCBI Taxonomy" id="664784"/>
    <lineage>
        <taxon>Bacteria</taxon>
        <taxon>Bacillati</taxon>
        <taxon>Actinomycetota</taxon>
        <taxon>Actinomycetes</taxon>
        <taxon>Pseudonocardiales</taxon>
        <taxon>Pseudonocardiaceae</taxon>
        <taxon>Haloechinothrix</taxon>
    </lineage>
</organism>
<dbReference type="PANTHER" id="PTHR10996">
    <property type="entry name" value="2-HYDROXYACID DEHYDROGENASE-RELATED"/>
    <property type="match status" value="1"/>
</dbReference>
<dbReference type="GO" id="GO:0016618">
    <property type="term" value="F:hydroxypyruvate reductase [NAD(P)H] activity"/>
    <property type="evidence" value="ECO:0007669"/>
    <property type="project" value="TreeGrafter"/>
</dbReference>
<keyword evidence="3" id="KW-0520">NAD</keyword>
<evidence type="ECO:0000259" key="5">
    <source>
        <dbReference type="Pfam" id="PF00389"/>
    </source>
</evidence>
<evidence type="ECO:0000256" key="2">
    <source>
        <dbReference type="ARBA" id="ARBA00023002"/>
    </source>
</evidence>
<keyword evidence="2 4" id="KW-0560">Oxidoreductase</keyword>
<dbReference type="PROSITE" id="PS00065">
    <property type="entry name" value="D_2_HYDROXYACID_DH_1"/>
    <property type="match status" value="1"/>
</dbReference>
<dbReference type="InterPro" id="IPR029753">
    <property type="entry name" value="D-isomer_DH_CS"/>
</dbReference>
<sequence>MPAGDGYTARRTGSLHDVSHGHVLVTRELTDAAMASARELGREVVVGGVDPPERGWLLDAARGASAIVCTLTERIDAEVLDAAGPGLRVVANVAVGYDNVDVPAAHERGVTVTNTPGVLDAATADLTMALLLDLARRVSEGDRFLRAGTPWIWGPRMFVGLDVSAGCTLGIVGYGRIGRAVARRARAFDMRVLAYSPSLQRSGGDADGIEYADLSTVFEASDIVSLHTPLTAETRHLVDGAALASMRRHALLVNTARGGVVDTDALVAALRAGDIGGAALDVFEHEPRVDPRLLELDNVVLTPHVASAGQSTRDRMGMLAVDNAAAVLAGEAPPTPVAVDGAR</sequence>
<protein>
    <submittedName>
        <fullName evidence="7">Lactate dehydrogenase</fullName>
    </submittedName>
</protein>
<dbReference type="SUPFAM" id="SSF51735">
    <property type="entry name" value="NAD(P)-binding Rossmann-fold domains"/>
    <property type="match status" value="1"/>
</dbReference>
<dbReference type="AlphaFoldDB" id="A0A238XCL8"/>
<dbReference type="FunFam" id="3.40.50.720:FF:000203">
    <property type="entry name" value="D-3-phosphoglycerate dehydrogenase (SerA)"/>
    <property type="match status" value="1"/>
</dbReference>
<dbReference type="PANTHER" id="PTHR10996:SF283">
    <property type="entry name" value="GLYOXYLATE_HYDROXYPYRUVATE REDUCTASE B"/>
    <property type="match status" value="1"/>
</dbReference>
<proteinExistence type="inferred from homology"/>
<dbReference type="PROSITE" id="PS00670">
    <property type="entry name" value="D_2_HYDROXYACID_DH_2"/>
    <property type="match status" value="1"/>
</dbReference>